<evidence type="ECO:0000313" key="7">
    <source>
        <dbReference type="Proteomes" id="UP001085076"/>
    </source>
</evidence>
<feature type="compositionally biased region" description="Low complexity" evidence="4">
    <location>
        <begin position="1154"/>
        <end position="1165"/>
    </location>
</feature>
<protein>
    <recommendedName>
        <fullName evidence="5">BHLH domain-containing protein</fullName>
    </recommendedName>
</protein>
<dbReference type="EMBL" id="JAGGNH010000001">
    <property type="protein sequence ID" value="KAJ0987659.1"/>
    <property type="molecule type" value="Genomic_DNA"/>
</dbReference>
<feature type="region of interest" description="Disordered" evidence="4">
    <location>
        <begin position="158"/>
        <end position="188"/>
    </location>
</feature>
<evidence type="ECO:0000256" key="2">
    <source>
        <dbReference type="ARBA" id="ARBA00023015"/>
    </source>
</evidence>
<feature type="region of interest" description="Disordered" evidence="4">
    <location>
        <begin position="1078"/>
        <end position="1134"/>
    </location>
</feature>
<name>A0A9D5DA55_9LILI</name>
<feature type="region of interest" description="Disordered" evidence="4">
    <location>
        <begin position="733"/>
        <end position="758"/>
    </location>
</feature>
<keyword evidence="7" id="KW-1185">Reference proteome</keyword>
<feature type="compositionally biased region" description="Basic and acidic residues" evidence="4">
    <location>
        <begin position="1174"/>
        <end position="1188"/>
    </location>
</feature>
<feature type="compositionally biased region" description="Polar residues" evidence="4">
    <location>
        <begin position="1081"/>
        <end position="1105"/>
    </location>
</feature>
<dbReference type="InterPro" id="IPR011598">
    <property type="entry name" value="bHLH_dom"/>
</dbReference>
<dbReference type="SMART" id="SM00353">
    <property type="entry name" value="HLH"/>
    <property type="match status" value="1"/>
</dbReference>
<feature type="region of interest" description="Disordered" evidence="4">
    <location>
        <begin position="615"/>
        <end position="653"/>
    </location>
</feature>
<evidence type="ECO:0000313" key="6">
    <source>
        <dbReference type="EMBL" id="KAJ0987659.1"/>
    </source>
</evidence>
<sequence>MAASSKFDLSSPDGPTYLNGQRSSYGAVSLERTGSFCEGAENRLSSLLPSMSRSSSTLSQGDMSNLFQSLFSDLRVVLDQRFLRTVELKRGFSSIMGLSPEDPVPPTINTKSLPPSSLEELRRMKASLSESSAKARERAKAFAEAVSKIEKYCPNLSKKRSRGDISSSDRSNALFPGANIPKIGPQTHMNVNSLELGSQKMEERAKANISNRRIRTSMMEGRMDARANGISRPSGLPDKDKEMYKLVNSGPTPSEEKGRALTSGVDGWEKPKLKKKRSVIKSDVSSSAVMTRPLDSDREPKRGAQQKLGGDARPRLSNAHGFRSGTVAGTIGCGKSDLANPQNNLGMRPSPRNDQDSSSLTNDRRDRVLGLDKEGSTVKVPNKQNGREENLAGSPTPLTKLNASVRAPRSNPGSISRASPNTHRVPANTDDWEQSQPTNKVNGFSRAISRKCSSSQLASPPVAQLVGQRPQKITRVARRSNLSPLASSHDEFTLTETIETASINTEGLATARHLSSNTQIKLKTDQTTPANLLENEDSGVAENKLRDKTKKCSEIEEKSSQSMQKVATLVLPSRKSKVAAEEDIGDGVRRQGRIGRGFATTTSVMHATFDTSNIKQMRSARAGSEKIESKPGRPPSKKLSERRGYTRPRHSMNNVCLDSAGESDDDHEELLAAVNAAVNSMRACPSSFWKQIEPIFRFLSAEDITYLNQQIHLMDETCANTCAGHGGQSLKDDLGYVSRPSTTAPGNSDGGDHLNGTSLTSCERQKQSACHIKQEEPLLEQLVRGTVTQSGISICQALLSAIIEEEEVEKFYYASGKGEEHSYEDDYGVKYEVDTQLNPNGLHFLSSGNFQTAEGTHNGAKIHSWKYHDELLENNFGSNNGLLEPNTGVTTRHGNSLGEFFPNHSMTSCTEFEYNQMSIDDRILLELSEIGLHPEPVPDLTQSEEEDIMEGISNLEEMLHKQVMKMKSLLLKLEKTVTEAKEDQDRKLECIALDTLVGLAYNKYMACWGPSATGSKSMNKNMKHATLAFVKRTLARCQKFEKTGTSCFNEPVFRDIFLSMSSHNIAKENVEIASNGEASKRLTSSQHSESTIADLSPCHTSQPAQRDTHEKYSNSFRSVSQSSEQPNGRDEPWLNKVKRRELLLDDVVGCAGASLRPPSGLGSSLVTGTKGKRSGRDREGRGQNKDNASRVGTVKIGRPSLSNVKGERKNKTKPKQKLTQLSASVNGLLSRTAEPSDASLPSGSKSKELAGGSVKDLPLPPDNAGVQELCNLQLPELDVGDFGGQGQDIGSWLNIDDDDVLQDHDFMGLEIPMDDLSEVNMMLASPPSFSFMAYKSLYSACGMMPQEDGFTTPALPSLCKEAVNSASSFLGHASLHPCFAEEEEEEDRAASALRIHSQAEKRRRERINARLSTLRRMIPEANKMDKASLLGKVIEQVKDLKRKAVDISKGFTIPSETNEVTVESKGGCEITTYIEASICCDDRPDLLADLIQAFQGLRVTAVRADMISLGGRVRNVFILCKKDSQQGGVCMTSLEDSIKEVLARIASSDVVSGKRQRLMQSQYSKHILLVFSFHRLMQFR</sequence>
<dbReference type="Gene3D" id="4.10.280.10">
    <property type="entry name" value="Helix-loop-helix DNA-binding domain"/>
    <property type="match status" value="1"/>
</dbReference>
<feature type="region of interest" description="Disordered" evidence="4">
    <location>
        <begin position="1153"/>
        <end position="1259"/>
    </location>
</feature>
<dbReference type="PANTHER" id="PTHR31115">
    <property type="entry name" value="OS05G0107300 PROTEIN"/>
    <property type="match status" value="1"/>
</dbReference>
<feature type="domain" description="BHLH" evidence="5">
    <location>
        <begin position="1391"/>
        <end position="1440"/>
    </location>
</feature>
<keyword evidence="3" id="KW-0804">Transcription</keyword>
<feature type="compositionally biased region" description="Basic and acidic residues" evidence="4">
    <location>
        <begin position="362"/>
        <end position="376"/>
    </location>
</feature>
<keyword evidence="2" id="KW-0805">Transcription regulation</keyword>
<feature type="compositionally biased region" description="Polar residues" evidence="4">
    <location>
        <begin position="1113"/>
        <end position="1126"/>
    </location>
</feature>
<feature type="compositionally biased region" description="Polar residues" evidence="4">
    <location>
        <begin position="411"/>
        <end position="422"/>
    </location>
</feature>
<evidence type="ECO:0000259" key="5">
    <source>
        <dbReference type="PROSITE" id="PS50888"/>
    </source>
</evidence>
<reference evidence="6" key="1">
    <citation type="submission" date="2021-03" db="EMBL/GenBank/DDBJ databases">
        <authorList>
            <person name="Li Z."/>
            <person name="Yang C."/>
        </authorList>
    </citation>
    <scope>NUCLEOTIDE SEQUENCE</scope>
    <source>
        <strain evidence="6">Dzin_1.0</strain>
        <tissue evidence="6">Leaf</tissue>
    </source>
</reference>
<dbReference type="OrthoDB" id="1915143at2759"/>
<evidence type="ECO:0000256" key="1">
    <source>
        <dbReference type="ARBA" id="ARBA00005510"/>
    </source>
</evidence>
<feature type="region of interest" description="Disordered" evidence="4">
    <location>
        <begin position="227"/>
        <end position="438"/>
    </location>
</feature>
<dbReference type="SUPFAM" id="SSF47459">
    <property type="entry name" value="HLH, helix-loop-helix DNA-binding domain"/>
    <property type="match status" value="1"/>
</dbReference>
<organism evidence="6 7">
    <name type="scientific">Dioscorea zingiberensis</name>
    <dbReference type="NCBI Taxonomy" id="325984"/>
    <lineage>
        <taxon>Eukaryota</taxon>
        <taxon>Viridiplantae</taxon>
        <taxon>Streptophyta</taxon>
        <taxon>Embryophyta</taxon>
        <taxon>Tracheophyta</taxon>
        <taxon>Spermatophyta</taxon>
        <taxon>Magnoliopsida</taxon>
        <taxon>Liliopsida</taxon>
        <taxon>Dioscoreales</taxon>
        <taxon>Dioscoreaceae</taxon>
        <taxon>Dioscorea</taxon>
    </lineage>
</organism>
<evidence type="ECO:0000256" key="4">
    <source>
        <dbReference type="SAM" id="MobiDB-lite"/>
    </source>
</evidence>
<dbReference type="CDD" id="cd11455">
    <property type="entry name" value="bHLH_AtAIG1_like"/>
    <property type="match status" value="1"/>
</dbReference>
<comment type="similarity">
    <text evidence="1">Belongs to the bHLH protein family.</text>
</comment>
<reference evidence="6" key="2">
    <citation type="journal article" date="2022" name="Hortic Res">
        <title>The genome of Dioscorea zingiberensis sheds light on the biosynthesis, origin and evolution of the medicinally important diosgenin saponins.</title>
        <authorList>
            <person name="Li Y."/>
            <person name="Tan C."/>
            <person name="Li Z."/>
            <person name="Guo J."/>
            <person name="Li S."/>
            <person name="Chen X."/>
            <person name="Wang C."/>
            <person name="Dai X."/>
            <person name="Yang H."/>
            <person name="Song W."/>
            <person name="Hou L."/>
            <person name="Xu J."/>
            <person name="Tong Z."/>
            <person name="Xu A."/>
            <person name="Yuan X."/>
            <person name="Wang W."/>
            <person name="Yang Q."/>
            <person name="Chen L."/>
            <person name="Sun Z."/>
            <person name="Wang K."/>
            <person name="Pan B."/>
            <person name="Chen J."/>
            <person name="Bao Y."/>
            <person name="Liu F."/>
            <person name="Qi X."/>
            <person name="Gang D.R."/>
            <person name="Wen J."/>
            <person name="Li J."/>
        </authorList>
    </citation>
    <scope>NUCLEOTIDE SEQUENCE</scope>
    <source>
        <strain evidence="6">Dzin_1.0</strain>
    </source>
</reference>
<feature type="region of interest" description="Disordered" evidence="4">
    <location>
        <begin position="1"/>
        <end position="22"/>
    </location>
</feature>
<dbReference type="PANTHER" id="PTHR31115:SF3">
    <property type="entry name" value="EXPRESSED PROTEIN"/>
    <property type="match status" value="1"/>
</dbReference>
<gene>
    <name evidence="6" type="ORF">J5N97_006015</name>
</gene>
<feature type="compositionally biased region" description="Polar residues" evidence="4">
    <location>
        <begin position="1217"/>
        <end position="1229"/>
    </location>
</feature>
<accession>A0A9D5DA55</accession>
<proteinExistence type="inferred from homology"/>
<evidence type="ECO:0000256" key="3">
    <source>
        <dbReference type="ARBA" id="ARBA00023163"/>
    </source>
</evidence>
<dbReference type="PROSITE" id="PS50888">
    <property type="entry name" value="BHLH"/>
    <property type="match status" value="1"/>
</dbReference>
<dbReference type="InterPro" id="IPR036638">
    <property type="entry name" value="HLH_DNA-bd_sf"/>
</dbReference>
<dbReference type="GO" id="GO:0046983">
    <property type="term" value="F:protein dimerization activity"/>
    <property type="evidence" value="ECO:0007669"/>
    <property type="project" value="InterPro"/>
</dbReference>
<comment type="caution">
    <text evidence="6">The sequence shown here is derived from an EMBL/GenBank/DDBJ whole genome shotgun (WGS) entry which is preliminary data.</text>
</comment>
<dbReference type="Proteomes" id="UP001085076">
    <property type="component" value="Miscellaneous, Linkage group lg01"/>
</dbReference>
<dbReference type="Pfam" id="PF00010">
    <property type="entry name" value="HLH"/>
    <property type="match status" value="1"/>
</dbReference>